<reference evidence="1 2" key="1">
    <citation type="journal article" date="2016" name="Nat. Commun.">
        <title>Thousands of microbial genomes shed light on interconnected biogeochemical processes in an aquifer system.</title>
        <authorList>
            <person name="Anantharaman K."/>
            <person name="Brown C.T."/>
            <person name="Hug L.A."/>
            <person name="Sharon I."/>
            <person name="Castelle C.J."/>
            <person name="Probst A.J."/>
            <person name="Thomas B.C."/>
            <person name="Singh A."/>
            <person name="Wilkins M.J."/>
            <person name="Karaoz U."/>
            <person name="Brodie E.L."/>
            <person name="Williams K.H."/>
            <person name="Hubbard S.S."/>
            <person name="Banfield J.F."/>
        </authorList>
    </citation>
    <scope>NUCLEOTIDE SEQUENCE [LARGE SCALE GENOMIC DNA]</scope>
</reference>
<evidence type="ECO:0000313" key="2">
    <source>
        <dbReference type="Proteomes" id="UP000178880"/>
    </source>
</evidence>
<dbReference type="STRING" id="1798650.A2945_03320"/>
<gene>
    <name evidence="1" type="ORF">A2945_03320</name>
</gene>
<name>A0A1G2CFY4_9BACT</name>
<evidence type="ECO:0000313" key="1">
    <source>
        <dbReference type="EMBL" id="OGY99649.1"/>
    </source>
</evidence>
<proteinExistence type="predicted"/>
<dbReference type="Proteomes" id="UP000178880">
    <property type="component" value="Unassembled WGS sequence"/>
</dbReference>
<comment type="caution">
    <text evidence="1">The sequence shown here is derived from an EMBL/GenBank/DDBJ whole genome shotgun (WGS) entry which is preliminary data.</text>
</comment>
<dbReference type="EMBL" id="MHLA01000014">
    <property type="protein sequence ID" value="OGY99649.1"/>
    <property type="molecule type" value="Genomic_DNA"/>
</dbReference>
<dbReference type="AlphaFoldDB" id="A0A1G2CFY4"/>
<sequence length="105" mass="12164">MKRVTGQKKNDGSPHEETRHLGVLIEHVDGKFDLVAEQYGDIKSTLNEHTKLLHAHTEMIGNLMVEMHIIKEDAEFIKHSLKRKVDVEEFAALERRVVLLEKKRV</sequence>
<accession>A0A1G2CFY4</accession>
<protein>
    <submittedName>
        <fullName evidence="1">Uncharacterized protein</fullName>
    </submittedName>
</protein>
<organism evidence="1 2">
    <name type="scientific">Candidatus Liptonbacteria bacterium RIFCSPLOWO2_01_FULL_52_25</name>
    <dbReference type="NCBI Taxonomy" id="1798650"/>
    <lineage>
        <taxon>Bacteria</taxon>
        <taxon>Candidatus Liptoniibacteriota</taxon>
    </lineage>
</organism>